<comment type="caution">
    <text evidence="1">The sequence shown here is derived from an EMBL/GenBank/DDBJ whole genome shotgun (WGS) entry which is preliminary data.</text>
</comment>
<proteinExistence type="predicted"/>
<protein>
    <recommendedName>
        <fullName evidence="3">Type II toxin-antitoxin system CcdA family antitoxin</fullName>
    </recommendedName>
</protein>
<evidence type="ECO:0000313" key="2">
    <source>
        <dbReference type="Proteomes" id="UP000749040"/>
    </source>
</evidence>
<evidence type="ECO:0008006" key="3">
    <source>
        <dbReference type="Google" id="ProtNLM"/>
    </source>
</evidence>
<dbReference type="RefSeq" id="WP_205360718.1">
    <property type="nucleotide sequence ID" value="NZ_JADKYB010000018.1"/>
</dbReference>
<reference evidence="1 2" key="1">
    <citation type="submission" date="2021-01" db="EMBL/GenBank/DDBJ databases">
        <title>Streptomyces acididurans sp. nov., isolated from a peat swamp forest soil.</title>
        <authorList>
            <person name="Chantavorakit T."/>
            <person name="Duangmal K."/>
        </authorList>
    </citation>
    <scope>NUCLEOTIDE SEQUENCE [LARGE SCALE GENOMIC DNA]</scope>
    <source>
        <strain evidence="1 2">KK5PA1</strain>
    </source>
</reference>
<gene>
    <name evidence="1" type="ORF">ITX44_29340</name>
</gene>
<accession>A0ABS2TZ27</accession>
<dbReference type="Proteomes" id="UP000749040">
    <property type="component" value="Unassembled WGS sequence"/>
</dbReference>
<dbReference type="EMBL" id="JADKYB010000018">
    <property type="protein sequence ID" value="MBM9508585.1"/>
    <property type="molecule type" value="Genomic_DNA"/>
</dbReference>
<organism evidence="1 2">
    <name type="scientific">Actinacidiphila acididurans</name>
    <dbReference type="NCBI Taxonomy" id="2784346"/>
    <lineage>
        <taxon>Bacteria</taxon>
        <taxon>Bacillati</taxon>
        <taxon>Actinomycetota</taxon>
        <taxon>Actinomycetes</taxon>
        <taxon>Kitasatosporales</taxon>
        <taxon>Streptomycetaceae</taxon>
        <taxon>Actinacidiphila</taxon>
    </lineage>
</organism>
<evidence type="ECO:0000313" key="1">
    <source>
        <dbReference type="EMBL" id="MBM9508585.1"/>
    </source>
</evidence>
<keyword evidence="2" id="KW-1185">Reference proteome</keyword>
<name>A0ABS2TZ27_9ACTN</name>
<sequence length="88" mass="9277">MADTTRITVTLPTEQVAELKKLTDNVSGYVAEAVARQIRHQLLGADLRAHAEEHGAFSEEEMERARGRIFGNAGNAGNAGNEGGASAA</sequence>